<keyword evidence="2" id="KW-1185">Reference proteome</keyword>
<reference evidence="1" key="1">
    <citation type="submission" date="2020-04" db="EMBL/GenBank/DDBJ databases">
        <authorList>
            <person name="Alioto T."/>
            <person name="Alioto T."/>
            <person name="Gomez Garrido J."/>
        </authorList>
    </citation>
    <scope>NUCLEOTIDE SEQUENCE</scope>
    <source>
        <strain evidence="1">A484AB</strain>
    </source>
</reference>
<dbReference type="Proteomes" id="UP001152795">
    <property type="component" value="Unassembled WGS sequence"/>
</dbReference>
<evidence type="ECO:0000313" key="2">
    <source>
        <dbReference type="Proteomes" id="UP001152795"/>
    </source>
</evidence>
<organism evidence="1 2">
    <name type="scientific">Paramuricea clavata</name>
    <name type="common">Red gorgonian</name>
    <name type="synonym">Violescent sea-whip</name>
    <dbReference type="NCBI Taxonomy" id="317549"/>
    <lineage>
        <taxon>Eukaryota</taxon>
        <taxon>Metazoa</taxon>
        <taxon>Cnidaria</taxon>
        <taxon>Anthozoa</taxon>
        <taxon>Octocorallia</taxon>
        <taxon>Malacalcyonacea</taxon>
        <taxon>Plexauridae</taxon>
        <taxon>Paramuricea</taxon>
    </lineage>
</organism>
<dbReference type="InterPro" id="IPR050951">
    <property type="entry name" value="Retrovirus_Pol_polyprotein"/>
</dbReference>
<proteinExistence type="predicted"/>
<dbReference type="PANTHER" id="PTHR37984">
    <property type="entry name" value="PROTEIN CBG26694"/>
    <property type="match status" value="1"/>
</dbReference>
<protein>
    <submittedName>
        <fullName evidence="1">Uncharacterized protein</fullName>
    </submittedName>
</protein>
<dbReference type="AlphaFoldDB" id="A0A7D9F049"/>
<name>A0A7D9F049_PARCT</name>
<evidence type="ECO:0000313" key="1">
    <source>
        <dbReference type="EMBL" id="CAB4019845.1"/>
    </source>
</evidence>
<dbReference type="PANTHER" id="PTHR37984:SF7">
    <property type="entry name" value="INTEGRASE CATALYTIC DOMAIN-CONTAINING PROTEIN"/>
    <property type="match status" value="1"/>
</dbReference>
<comment type="caution">
    <text evidence="1">The sequence shown here is derived from an EMBL/GenBank/DDBJ whole genome shotgun (WGS) entry which is preliminary data.</text>
</comment>
<dbReference type="EMBL" id="CACRXK020010648">
    <property type="protein sequence ID" value="CAB4019845.1"/>
    <property type="molecule type" value="Genomic_DNA"/>
</dbReference>
<gene>
    <name evidence="1" type="ORF">PACLA_8A045768</name>
</gene>
<accession>A0A7D9F049</accession>
<dbReference type="OrthoDB" id="5986177at2759"/>
<sequence>MSECMNKEEFEVHLLVPISQEKPEEFKRELDRDPIMAKLKETVLLGWPDKISEVDPDLQEYWNFRDELCICDGHLLKGDRLITPSALRPEMSEEFEVHLLVPISQEKPEEFKRELDRDPIMAKLKETVLLGWPDKISEVDPDLQEYWNFRDELCICDGHLLKGDRLITPSALRPEMSVCQSA</sequence>